<organism evidence="3 4">
    <name type="scientific">Dysgonomonas gadei ATCC BAA-286</name>
    <dbReference type="NCBI Taxonomy" id="742766"/>
    <lineage>
        <taxon>Bacteria</taxon>
        <taxon>Pseudomonadati</taxon>
        <taxon>Bacteroidota</taxon>
        <taxon>Bacteroidia</taxon>
        <taxon>Bacteroidales</taxon>
        <taxon>Dysgonomonadaceae</taxon>
        <taxon>Dysgonomonas</taxon>
    </lineage>
</organism>
<feature type="transmembrane region" description="Helical" evidence="1">
    <location>
        <begin position="200"/>
        <end position="222"/>
    </location>
</feature>
<dbReference type="STRING" id="742766.HMPREF9455_02108"/>
<name>F5IYE1_9BACT</name>
<feature type="transmembrane region" description="Helical" evidence="1">
    <location>
        <begin position="129"/>
        <end position="149"/>
    </location>
</feature>
<dbReference type="Proteomes" id="UP000004913">
    <property type="component" value="Unassembled WGS sequence"/>
</dbReference>
<feature type="transmembrane region" description="Helical" evidence="1">
    <location>
        <begin position="426"/>
        <end position="444"/>
    </location>
</feature>
<feature type="transmembrane region" description="Helical" evidence="1">
    <location>
        <begin position="94"/>
        <end position="109"/>
    </location>
</feature>
<keyword evidence="4" id="KW-1185">Reference proteome</keyword>
<reference evidence="3 4" key="1">
    <citation type="submission" date="2011-04" db="EMBL/GenBank/DDBJ databases">
        <title>The Genome Sequence of Dysgonomonas gadei ATCC BAA-286.</title>
        <authorList>
            <consortium name="The Broad Institute Genome Sequencing Platform"/>
            <person name="Earl A."/>
            <person name="Ward D."/>
            <person name="Feldgarden M."/>
            <person name="Gevers D."/>
            <person name="Pudlo N."/>
            <person name="Martens E."/>
            <person name="Allen-Vercoe E."/>
            <person name="Young S.K."/>
            <person name="Zeng Q."/>
            <person name="Gargeya S."/>
            <person name="Fitzgerald M."/>
            <person name="Haas B."/>
            <person name="Abouelleil A."/>
            <person name="Alvarado L."/>
            <person name="Arachchi H.M."/>
            <person name="Berlin A."/>
            <person name="Brown A."/>
            <person name="Chapman S.B."/>
            <person name="Chen Z."/>
            <person name="Dunbar C."/>
            <person name="Freedman E."/>
            <person name="Gearin G."/>
            <person name="Gellesch M."/>
            <person name="Goldberg J."/>
            <person name="Griggs A."/>
            <person name="Gujja S."/>
            <person name="Heiman D."/>
            <person name="Howarth C."/>
            <person name="Larson L."/>
            <person name="Lui A."/>
            <person name="MacDonald P.J.P."/>
            <person name="Mehta T."/>
            <person name="Montmayeur A."/>
            <person name="Murphy C."/>
            <person name="Neiman D."/>
            <person name="Pearson M."/>
            <person name="Priest M."/>
            <person name="Roberts A."/>
            <person name="Saif S."/>
            <person name="Shea T."/>
            <person name="Shenoy N."/>
            <person name="Sisk P."/>
            <person name="Stolte C."/>
            <person name="Sykes S."/>
            <person name="Yandava C."/>
            <person name="Wortman J."/>
            <person name="Nusbaum C."/>
            <person name="Birren B."/>
        </authorList>
    </citation>
    <scope>NUCLEOTIDE SEQUENCE [LARGE SCALE GENOMIC DNA]</scope>
    <source>
        <strain evidence="3 4">ATCC BAA-286</strain>
    </source>
</reference>
<comment type="caution">
    <text evidence="3">The sequence shown here is derived from an EMBL/GenBank/DDBJ whole genome shotgun (WGS) entry which is preliminary data.</text>
</comment>
<dbReference type="InterPro" id="IPR058065">
    <property type="entry name" value="LIC_10190-like"/>
</dbReference>
<dbReference type="Pfam" id="PF26626">
    <property type="entry name" value="DUF8201"/>
    <property type="match status" value="1"/>
</dbReference>
<feature type="transmembrane region" description="Helical" evidence="1">
    <location>
        <begin position="12"/>
        <end position="32"/>
    </location>
</feature>
<evidence type="ECO:0000259" key="2">
    <source>
        <dbReference type="Pfam" id="PF26626"/>
    </source>
</evidence>
<dbReference type="HOGENOM" id="CLU_446016_0_0_10"/>
<accession>F5IYE1</accession>
<feature type="transmembrane region" description="Helical" evidence="1">
    <location>
        <begin position="38"/>
        <end position="58"/>
    </location>
</feature>
<feature type="transmembrane region" description="Helical" evidence="1">
    <location>
        <begin position="70"/>
        <end position="88"/>
    </location>
</feature>
<dbReference type="NCBIfam" id="NF047510">
    <property type="entry name" value="LIC_10190_fam"/>
    <property type="match status" value="1"/>
</dbReference>
<feature type="transmembrane region" description="Helical" evidence="1">
    <location>
        <begin position="450"/>
        <end position="466"/>
    </location>
</feature>
<feature type="transmembrane region" description="Helical" evidence="1">
    <location>
        <begin position="322"/>
        <end position="349"/>
    </location>
</feature>
<keyword evidence="1" id="KW-1133">Transmembrane helix</keyword>
<dbReference type="InterPro" id="IPR058514">
    <property type="entry name" value="DUF8201"/>
</dbReference>
<sequence>MFAKILIFCENIPIKTLILYIFTDTIFINMAIVLISWFIIFFVLFTAGDFFISIYNLICKRKEVYSVPDTILFGLFFTIIPLSVTSFFIPSNHYILFACIALCIGYWIWKRERISLLLQKLKEISNLAFYQKVLLAFLFLSFILIAVWAPNGFDAMSYHYANIRWNEEYPVTPGIANLEDRFGFNSNLFLLDAIFTLRLFLGYPVYTVQSLIAILIFSWILLEVFRSKFELKRVILFIVSVVYFYYEHRGISDTSTDIIPGLVTFYLVVKIILYPESFRQNYLLYIFVPVALAGFKLSAAPVALLSIFLAIAVIRQKEYKPLIFITSLLFLYFVLWMARTVIISGYLIYPLHEINLFAFDWQVPVETAVKQRFLIGYYANEYMAEAFRNGIAVHNKYYIILSFIYLLTASSVVVSLYTTFKSRNTIYKYVLATLTLCLCYWFFFAHDFRFGSGYVFAAIFTGAACLSGKKTYFFPRLSIASISLLILWMTVFSFRSASYYDECLKDQLDVTEKSKRITRILLHPYSAKDKMAALKENEAADEDFSIKQHKLNNSVSIGISTYPSGWYGDNIPCIANKEGTPDFWTIPDIRWIEARGNSIKNGFRRKREFINK</sequence>
<dbReference type="EMBL" id="ADLV01000025">
    <property type="protein sequence ID" value="EGK01576.1"/>
    <property type="molecule type" value="Genomic_DNA"/>
</dbReference>
<feature type="transmembrane region" description="Helical" evidence="1">
    <location>
        <begin position="229"/>
        <end position="246"/>
    </location>
</feature>
<evidence type="ECO:0000313" key="3">
    <source>
        <dbReference type="EMBL" id="EGK01576.1"/>
    </source>
</evidence>
<feature type="transmembrane region" description="Helical" evidence="1">
    <location>
        <begin position="282"/>
        <end position="310"/>
    </location>
</feature>
<keyword evidence="1" id="KW-0812">Transmembrane</keyword>
<evidence type="ECO:0000313" key="4">
    <source>
        <dbReference type="Proteomes" id="UP000004913"/>
    </source>
</evidence>
<evidence type="ECO:0000256" key="1">
    <source>
        <dbReference type="SAM" id="Phobius"/>
    </source>
</evidence>
<proteinExistence type="predicted"/>
<feature type="transmembrane region" description="Helical" evidence="1">
    <location>
        <begin position="473"/>
        <end position="494"/>
    </location>
</feature>
<gene>
    <name evidence="3" type="ORF">HMPREF9455_02108</name>
</gene>
<protein>
    <recommendedName>
        <fullName evidence="2">DUF8201 domain-containing protein</fullName>
    </recommendedName>
</protein>
<keyword evidence="1" id="KW-0472">Membrane</keyword>
<feature type="domain" description="DUF8201" evidence="2">
    <location>
        <begin position="30"/>
        <end position="456"/>
    </location>
</feature>
<dbReference type="AlphaFoldDB" id="F5IYE1"/>
<feature type="transmembrane region" description="Helical" evidence="1">
    <location>
        <begin position="397"/>
        <end position="419"/>
    </location>
</feature>